<dbReference type="GO" id="GO:0016702">
    <property type="term" value="F:oxidoreductase activity, acting on single donors with incorporation of molecular oxygen, incorporation of two atoms of oxygen"/>
    <property type="evidence" value="ECO:0007669"/>
    <property type="project" value="UniProtKB-ARBA"/>
</dbReference>
<comment type="caution">
    <text evidence="7">The sequence shown here is derived from an EMBL/GenBank/DDBJ whole genome shotgun (WGS) entry which is preliminary data.</text>
</comment>
<feature type="domain" description="Extradiol ring-cleavage dioxygenase class III enzyme subunit B" evidence="6">
    <location>
        <begin position="69"/>
        <end position="288"/>
    </location>
</feature>
<comment type="similarity">
    <text evidence="2">Belongs to the DODA-type extradiol aromatic ring-opening dioxygenase family.</text>
</comment>
<keyword evidence="5" id="KW-0560">Oxidoreductase</keyword>
<dbReference type="GO" id="GO:0008270">
    <property type="term" value="F:zinc ion binding"/>
    <property type="evidence" value="ECO:0007669"/>
    <property type="project" value="InterPro"/>
</dbReference>
<dbReference type="Pfam" id="PF02900">
    <property type="entry name" value="LigB"/>
    <property type="match status" value="1"/>
</dbReference>
<dbReference type="InterPro" id="IPR014436">
    <property type="entry name" value="Extradiol_dOase_DODA"/>
</dbReference>
<comment type="cofactor">
    <cofactor evidence="1">
        <name>Zn(2+)</name>
        <dbReference type="ChEBI" id="CHEBI:29105"/>
    </cofactor>
</comment>
<evidence type="ECO:0000256" key="2">
    <source>
        <dbReference type="ARBA" id="ARBA00007581"/>
    </source>
</evidence>
<dbReference type="SUPFAM" id="SSF53213">
    <property type="entry name" value="LigB-like"/>
    <property type="match status" value="1"/>
</dbReference>
<organism evidence="7 8">
    <name type="scientific">Runella aurantiaca</name>
    <dbReference type="NCBI Taxonomy" id="2282308"/>
    <lineage>
        <taxon>Bacteria</taxon>
        <taxon>Pseudomonadati</taxon>
        <taxon>Bacteroidota</taxon>
        <taxon>Cytophagia</taxon>
        <taxon>Cytophagales</taxon>
        <taxon>Spirosomataceae</taxon>
        <taxon>Runella</taxon>
    </lineage>
</organism>
<evidence type="ECO:0000256" key="5">
    <source>
        <dbReference type="ARBA" id="ARBA00023002"/>
    </source>
</evidence>
<dbReference type="Proteomes" id="UP000253141">
    <property type="component" value="Unassembled WGS sequence"/>
</dbReference>
<dbReference type="EMBL" id="QPIW01000025">
    <property type="protein sequence ID" value="RDB03538.1"/>
    <property type="molecule type" value="Genomic_DNA"/>
</dbReference>
<dbReference type="NCBIfam" id="NF007914">
    <property type="entry name" value="PRK10628.1"/>
    <property type="match status" value="1"/>
</dbReference>
<proteinExistence type="inferred from homology"/>
<gene>
    <name evidence="7" type="ORF">DVG78_22785</name>
</gene>
<protein>
    <submittedName>
        <fullName evidence="7">4,5-DOPA dioxygenase extradiol</fullName>
    </submittedName>
</protein>
<accession>A0A369I1U5</accession>
<evidence type="ECO:0000256" key="3">
    <source>
        <dbReference type="ARBA" id="ARBA00022723"/>
    </source>
</evidence>
<sequence>MYLHIFIVGLILHRKMKRNEFIKTALGGAIAMESLKDLYKWNEQLAVKDSLMPMLFVGHGSPMNGIENNEFSQNWKKFGTEIPVPTAVLVVSAHWYIPSTKVTAMNVPRTIHDFGGFPKALFDVQYPVPGSPALAQETASLIHKTKVGLDHEWGLDHGTWTVVRHMYPKANIPVLQLSIDYTKPPRYHYELAKELAALRKKGVLIIGSGNMVHNLRILDWQLTDKGYDWAIEMNETFKSLIIKNEHDALINYERLGQAGKLSIPTPEHYLPLLYILGLKEEKDKVSFFNDKTMLGAISMTSVKVG</sequence>
<keyword evidence="7" id="KW-0223">Dioxygenase</keyword>
<dbReference type="PIRSF" id="PIRSF006157">
    <property type="entry name" value="Doxgns_DODA"/>
    <property type="match status" value="1"/>
</dbReference>
<dbReference type="CDD" id="cd07363">
    <property type="entry name" value="45_DOPA_Dioxygenase"/>
    <property type="match status" value="1"/>
</dbReference>
<dbReference type="PANTHER" id="PTHR30096">
    <property type="entry name" value="4,5-DOPA DIOXYGENASE EXTRADIOL-LIKE PROTEIN"/>
    <property type="match status" value="1"/>
</dbReference>
<dbReference type="InterPro" id="IPR004183">
    <property type="entry name" value="Xdiol_dOase_suB"/>
</dbReference>
<keyword evidence="4" id="KW-0862">Zinc</keyword>
<evidence type="ECO:0000259" key="6">
    <source>
        <dbReference type="Pfam" id="PF02900"/>
    </source>
</evidence>
<dbReference type="GO" id="GO:0008198">
    <property type="term" value="F:ferrous iron binding"/>
    <property type="evidence" value="ECO:0007669"/>
    <property type="project" value="InterPro"/>
</dbReference>
<evidence type="ECO:0000313" key="7">
    <source>
        <dbReference type="EMBL" id="RDB03538.1"/>
    </source>
</evidence>
<dbReference type="PANTHER" id="PTHR30096:SF0">
    <property type="entry name" value="4,5-DOPA DIOXYGENASE EXTRADIOL-LIKE PROTEIN"/>
    <property type="match status" value="1"/>
</dbReference>
<dbReference type="Gene3D" id="3.40.830.10">
    <property type="entry name" value="LigB-like"/>
    <property type="match status" value="1"/>
</dbReference>
<name>A0A369I1U5_9BACT</name>
<dbReference type="AlphaFoldDB" id="A0A369I1U5"/>
<evidence type="ECO:0000256" key="4">
    <source>
        <dbReference type="ARBA" id="ARBA00022833"/>
    </source>
</evidence>
<evidence type="ECO:0000313" key="8">
    <source>
        <dbReference type="Proteomes" id="UP000253141"/>
    </source>
</evidence>
<keyword evidence="3" id="KW-0479">Metal-binding</keyword>
<keyword evidence="8" id="KW-1185">Reference proteome</keyword>
<dbReference type="OrthoDB" id="9790889at2"/>
<evidence type="ECO:0000256" key="1">
    <source>
        <dbReference type="ARBA" id="ARBA00001947"/>
    </source>
</evidence>
<reference evidence="7 8" key="1">
    <citation type="submission" date="2018-07" db="EMBL/GenBank/DDBJ databases">
        <title>Genome analysis of Runella aurantiaca.</title>
        <authorList>
            <person name="Yang X."/>
        </authorList>
    </citation>
    <scope>NUCLEOTIDE SEQUENCE [LARGE SCALE GENOMIC DNA]</scope>
    <source>
        <strain evidence="7 8">YX9</strain>
    </source>
</reference>